<name>A0A1J5PRE6_9ZZZZ</name>
<accession>A0A1J5PRE6</accession>
<dbReference type="SMART" id="SM00896">
    <property type="entry name" value="FDX-ACB"/>
    <property type="match status" value="1"/>
</dbReference>
<dbReference type="SUPFAM" id="SSF55681">
    <property type="entry name" value="Class II aaRS and biotin synthetases"/>
    <property type="match status" value="1"/>
</dbReference>
<reference evidence="2" key="1">
    <citation type="submission" date="2016-10" db="EMBL/GenBank/DDBJ databases">
        <title>Sequence of Gallionella enrichment culture.</title>
        <authorList>
            <person name="Poehlein A."/>
            <person name="Muehling M."/>
            <person name="Daniel R."/>
        </authorList>
    </citation>
    <scope>NUCLEOTIDE SEQUENCE</scope>
</reference>
<dbReference type="InterPro" id="IPR045864">
    <property type="entry name" value="aa-tRNA-synth_II/BPL/LPL"/>
</dbReference>
<organism evidence="2">
    <name type="scientific">mine drainage metagenome</name>
    <dbReference type="NCBI Taxonomy" id="410659"/>
    <lineage>
        <taxon>unclassified sequences</taxon>
        <taxon>metagenomes</taxon>
        <taxon>ecological metagenomes</taxon>
    </lineage>
</organism>
<keyword evidence="2" id="KW-0436">Ligase</keyword>
<evidence type="ECO:0000313" key="2">
    <source>
        <dbReference type="EMBL" id="OIQ70148.1"/>
    </source>
</evidence>
<evidence type="ECO:0000259" key="1">
    <source>
        <dbReference type="PROSITE" id="PS51447"/>
    </source>
</evidence>
<gene>
    <name evidence="2" type="primary">pheT_13</name>
    <name evidence="2" type="ORF">GALL_482450</name>
</gene>
<dbReference type="GO" id="GO:0004826">
    <property type="term" value="F:phenylalanine-tRNA ligase activity"/>
    <property type="evidence" value="ECO:0007669"/>
    <property type="project" value="UniProtKB-EC"/>
</dbReference>
<dbReference type="AlphaFoldDB" id="A0A1J5PRE6"/>
<dbReference type="Pfam" id="PF17759">
    <property type="entry name" value="tRNA_synthFbeta"/>
    <property type="match status" value="1"/>
</dbReference>
<feature type="domain" description="FDX-ACB" evidence="1">
    <location>
        <begin position="87"/>
        <end position="183"/>
    </location>
</feature>
<sequence>MDFFDVKGDVQALCAGAGELDWSPSSHPALHPGRSAEAHLNGHVLGVVGELHPLWVQRYNLQQAPVVFELDAAMLQVQAMPAFQPINRMPMVQRDLAFQVSVAIRYADMEAAMRSALKNEPLCGIIRSAQIFDIFQPQGEAELKSIAFRLRLQDVQTLTDARVDAACNALIDVVTRATGAQLRH</sequence>
<dbReference type="InterPro" id="IPR005121">
    <property type="entry name" value="Fdx_antiC-bd"/>
</dbReference>
<protein>
    <submittedName>
        <fullName evidence="2">Phenylalanine--tRNA ligase beta subunit</fullName>
        <ecNumber evidence="2">6.1.1.20</ecNumber>
    </submittedName>
</protein>
<dbReference type="InterPro" id="IPR036690">
    <property type="entry name" value="Fdx_antiC-bd_sf"/>
</dbReference>
<proteinExistence type="predicted"/>
<dbReference type="Gene3D" id="3.30.70.380">
    <property type="entry name" value="Ferrodoxin-fold anticodon-binding domain"/>
    <property type="match status" value="1"/>
</dbReference>
<dbReference type="Pfam" id="PF03147">
    <property type="entry name" value="FDX-ACB"/>
    <property type="match status" value="1"/>
</dbReference>
<comment type="caution">
    <text evidence="2">The sequence shown here is derived from an EMBL/GenBank/DDBJ whole genome shotgun (WGS) entry which is preliminary data.</text>
</comment>
<dbReference type="PROSITE" id="PS51447">
    <property type="entry name" value="FDX_ACB"/>
    <property type="match status" value="1"/>
</dbReference>
<dbReference type="EC" id="6.1.1.20" evidence="2"/>
<dbReference type="EMBL" id="MLJW01004342">
    <property type="protein sequence ID" value="OIQ70148.1"/>
    <property type="molecule type" value="Genomic_DNA"/>
</dbReference>
<dbReference type="SUPFAM" id="SSF54991">
    <property type="entry name" value="Anticodon-binding domain of PheRS"/>
    <property type="match status" value="1"/>
</dbReference>
<dbReference type="InterPro" id="IPR041616">
    <property type="entry name" value="PheRS_beta_core"/>
</dbReference>
<dbReference type="Gene3D" id="3.30.930.10">
    <property type="entry name" value="Bira Bifunctional Protein, Domain 2"/>
    <property type="match status" value="1"/>
</dbReference>